<evidence type="ECO:0000256" key="1">
    <source>
        <dbReference type="ARBA" id="ARBA00004141"/>
    </source>
</evidence>
<feature type="domain" description="TM2" evidence="6">
    <location>
        <begin position="98"/>
        <end position="142"/>
    </location>
</feature>
<keyword evidence="3 5" id="KW-1133">Transmembrane helix</keyword>
<keyword evidence="2 5" id="KW-0812">Transmembrane</keyword>
<feature type="domain" description="DUF1707" evidence="7">
    <location>
        <begin position="9"/>
        <end position="61"/>
    </location>
</feature>
<accession>A0ABV4CFX8</accession>
<keyword evidence="4 5" id="KW-0472">Membrane</keyword>
<evidence type="ECO:0000259" key="6">
    <source>
        <dbReference type="Pfam" id="PF05154"/>
    </source>
</evidence>
<evidence type="ECO:0000256" key="2">
    <source>
        <dbReference type="ARBA" id="ARBA00022692"/>
    </source>
</evidence>
<gene>
    <name evidence="8" type="ORF">AB8O55_10990</name>
</gene>
<dbReference type="RefSeq" id="WP_345363066.1">
    <property type="nucleotide sequence ID" value="NZ_BAABII010000009.1"/>
</dbReference>
<evidence type="ECO:0000259" key="7">
    <source>
        <dbReference type="Pfam" id="PF08044"/>
    </source>
</evidence>
<keyword evidence="9" id="KW-1185">Reference proteome</keyword>
<dbReference type="PANTHER" id="PTHR40763:SF5">
    <property type="entry name" value="MEMBRANE PROTEIN"/>
    <property type="match status" value="1"/>
</dbReference>
<protein>
    <submittedName>
        <fullName evidence="8">DUF1707 domain-containing protein</fullName>
    </submittedName>
</protein>
<dbReference type="PANTHER" id="PTHR40763">
    <property type="entry name" value="MEMBRANE PROTEIN-RELATED"/>
    <property type="match status" value="1"/>
</dbReference>
<dbReference type="EMBL" id="JBGEHV010000016">
    <property type="protein sequence ID" value="MEY8039921.1"/>
    <property type="molecule type" value="Genomic_DNA"/>
</dbReference>
<evidence type="ECO:0000313" key="9">
    <source>
        <dbReference type="Proteomes" id="UP001564626"/>
    </source>
</evidence>
<organism evidence="8 9">
    <name type="scientific">Saccharopolyspora cebuensis</name>
    <dbReference type="NCBI Taxonomy" id="418759"/>
    <lineage>
        <taxon>Bacteria</taxon>
        <taxon>Bacillati</taxon>
        <taxon>Actinomycetota</taxon>
        <taxon>Actinomycetes</taxon>
        <taxon>Pseudonocardiales</taxon>
        <taxon>Pseudonocardiaceae</taxon>
        <taxon>Saccharopolyspora</taxon>
    </lineage>
</organism>
<evidence type="ECO:0000256" key="3">
    <source>
        <dbReference type="ARBA" id="ARBA00022989"/>
    </source>
</evidence>
<evidence type="ECO:0000256" key="5">
    <source>
        <dbReference type="SAM" id="Phobius"/>
    </source>
</evidence>
<dbReference type="Pfam" id="PF08044">
    <property type="entry name" value="DUF1707"/>
    <property type="match status" value="1"/>
</dbReference>
<reference evidence="8 9" key="1">
    <citation type="submission" date="2024-08" db="EMBL/GenBank/DDBJ databases">
        <title>Genome mining of Saccharopolyspora cebuensis PGLac3 from Nigerian medicinal plant.</title>
        <authorList>
            <person name="Ezeobiora C.E."/>
            <person name="Igbokwe N.H."/>
            <person name="Amin D.H."/>
            <person name="Mendie U.E."/>
        </authorList>
    </citation>
    <scope>NUCLEOTIDE SEQUENCE [LARGE SCALE GENOMIC DNA]</scope>
    <source>
        <strain evidence="8 9">PGLac3</strain>
    </source>
</reference>
<evidence type="ECO:0000256" key="4">
    <source>
        <dbReference type="ARBA" id="ARBA00023136"/>
    </source>
</evidence>
<dbReference type="InterPro" id="IPR012551">
    <property type="entry name" value="DUF1707_SHOCT-like"/>
</dbReference>
<feature type="transmembrane region" description="Helical" evidence="5">
    <location>
        <begin position="102"/>
        <end position="119"/>
    </location>
</feature>
<dbReference type="InterPro" id="IPR007829">
    <property type="entry name" value="TM2"/>
</dbReference>
<sequence length="172" mass="18412">MTHGGSGEIRIGDNERQSTIQLLGEHYAQGRLDLEEYEQRVSTASYARTTAELAGLFTDLPAPHPPFLAPTPGFAPPPPPPTGFGPAPPPGYDFGLSDKTKVAAGLLQIFLPFGIGRFYTGHTNVAVIQLLLFWLGILPCGLGTLAAVIWCLIDGIVLLSTESTDSDGRRLR</sequence>
<comment type="caution">
    <text evidence="8">The sequence shown here is derived from an EMBL/GenBank/DDBJ whole genome shotgun (WGS) entry which is preliminary data.</text>
</comment>
<name>A0ABV4CFX8_9PSEU</name>
<dbReference type="Pfam" id="PF05154">
    <property type="entry name" value="TM2"/>
    <property type="match status" value="1"/>
</dbReference>
<dbReference type="Proteomes" id="UP001564626">
    <property type="component" value="Unassembled WGS sequence"/>
</dbReference>
<feature type="transmembrane region" description="Helical" evidence="5">
    <location>
        <begin position="131"/>
        <end position="153"/>
    </location>
</feature>
<comment type="subcellular location">
    <subcellularLocation>
        <location evidence="1">Membrane</location>
        <topology evidence="1">Multi-pass membrane protein</topology>
    </subcellularLocation>
</comment>
<proteinExistence type="predicted"/>
<evidence type="ECO:0000313" key="8">
    <source>
        <dbReference type="EMBL" id="MEY8039921.1"/>
    </source>
</evidence>